<comment type="caution">
    <text evidence="6">The sequence shown here is derived from an EMBL/GenBank/DDBJ whole genome shotgun (WGS) entry which is preliminary data.</text>
</comment>
<feature type="modified residue" description="N6-(pyridoxal phosphate)lysine" evidence="2 3">
    <location>
        <position position="38"/>
    </location>
</feature>
<evidence type="ECO:0000256" key="4">
    <source>
        <dbReference type="RuleBase" id="RU004514"/>
    </source>
</evidence>
<dbReference type="PANTHER" id="PTHR10146:SF14">
    <property type="entry name" value="PYRIDOXAL PHOSPHATE HOMEOSTASIS PROTEIN"/>
    <property type="match status" value="1"/>
</dbReference>
<dbReference type="EMBL" id="JADGJQ010000121">
    <property type="protein sequence ID" value="KAJ3168406.1"/>
    <property type="molecule type" value="Genomic_DNA"/>
</dbReference>
<evidence type="ECO:0000256" key="3">
    <source>
        <dbReference type="PIRSR" id="PIRSR004848-1"/>
    </source>
</evidence>
<dbReference type="PIRSF" id="PIRSF004848">
    <property type="entry name" value="YBL036c_PLPDEIII"/>
    <property type="match status" value="1"/>
</dbReference>
<feature type="domain" description="Alanine racemase N-terminal" evidence="5">
    <location>
        <begin position="12"/>
        <end position="222"/>
    </location>
</feature>
<dbReference type="HAMAP" id="MF_02087">
    <property type="entry name" value="PLP_homeostasis"/>
    <property type="match status" value="1"/>
</dbReference>
<evidence type="ECO:0000259" key="5">
    <source>
        <dbReference type="Pfam" id="PF01168"/>
    </source>
</evidence>
<comment type="cofactor">
    <cofactor evidence="3">
        <name>pyridoxal 5'-phosphate</name>
        <dbReference type="ChEBI" id="CHEBI:597326"/>
    </cofactor>
</comment>
<sequence length="227" mass="24659">MSQDESIASSLAMIRQRVAKAVATRGEGKEVRLVAVSKTKPVADLMEAYVEGQRHFGENIQELVDKAAEMPEDICWHFIGTLQSNKCKLLAPVRNLWAVETIDSSKKADTMNRCWPGDREPLRVFVQVNTSGESSKSGVEPAGCLEVVKHITSACKNLTVHGLMTIGSADNTGEQENPDFKEADAKLNLDLELSMGMSGDFETAILAGATNVRVGSSIFGARNYQKA</sequence>
<dbReference type="InterPro" id="IPR001608">
    <property type="entry name" value="Ala_racemase_N"/>
</dbReference>
<proteinExistence type="inferred from homology"/>
<dbReference type="AlphaFoldDB" id="A0AAD5TCM2"/>
<dbReference type="NCBIfam" id="TIGR00044">
    <property type="entry name" value="YggS family pyridoxal phosphate-dependent enzyme"/>
    <property type="match status" value="1"/>
</dbReference>
<dbReference type="PANTHER" id="PTHR10146">
    <property type="entry name" value="PROLINE SYNTHETASE CO-TRANSCRIBED BACTERIAL HOMOLOG PROTEIN"/>
    <property type="match status" value="1"/>
</dbReference>
<accession>A0AAD5TCM2</accession>
<dbReference type="InterPro" id="IPR011078">
    <property type="entry name" value="PyrdxlP_homeostasis"/>
</dbReference>
<dbReference type="InterPro" id="IPR029066">
    <property type="entry name" value="PLP-binding_barrel"/>
</dbReference>
<dbReference type="Pfam" id="PF01168">
    <property type="entry name" value="Ala_racemase_N"/>
    <property type="match status" value="1"/>
</dbReference>
<evidence type="ECO:0000313" key="7">
    <source>
        <dbReference type="Proteomes" id="UP001212152"/>
    </source>
</evidence>
<reference evidence="6" key="1">
    <citation type="submission" date="2020-05" db="EMBL/GenBank/DDBJ databases">
        <title>Phylogenomic resolution of chytrid fungi.</title>
        <authorList>
            <person name="Stajich J.E."/>
            <person name="Amses K."/>
            <person name="Simmons R."/>
            <person name="Seto K."/>
            <person name="Myers J."/>
            <person name="Bonds A."/>
            <person name="Quandt C.A."/>
            <person name="Barry K."/>
            <person name="Liu P."/>
            <person name="Grigoriev I."/>
            <person name="Longcore J.E."/>
            <person name="James T.Y."/>
        </authorList>
    </citation>
    <scope>NUCLEOTIDE SEQUENCE</scope>
    <source>
        <strain evidence="6">JEL0379</strain>
    </source>
</reference>
<organism evidence="6 7">
    <name type="scientific">Geranomyces variabilis</name>
    <dbReference type="NCBI Taxonomy" id="109894"/>
    <lineage>
        <taxon>Eukaryota</taxon>
        <taxon>Fungi</taxon>
        <taxon>Fungi incertae sedis</taxon>
        <taxon>Chytridiomycota</taxon>
        <taxon>Chytridiomycota incertae sedis</taxon>
        <taxon>Chytridiomycetes</taxon>
        <taxon>Spizellomycetales</taxon>
        <taxon>Powellomycetaceae</taxon>
        <taxon>Geranomyces</taxon>
    </lineage>
</organism>
<keyword evidence="1 2" id="KW-0663">Pyridoxal phosphate</keyword>
<gene>
    <name evidence="6" type="ORF">HDU87_001170</name>
</gene>
<evidence type="ECO:0000256" key="2">
    <source>
        <dbReference type="HAMAP-Rule" id="MF_03225"/>
    </source>
</evidence>
<keyword evidence="7" id="KW-1185">Reference proteome</keyword>
<dbReference type="CDD" id="cd06822">
    <property type="entry name" value="PLPDE_III_YBL036c_euk"/>
    <property type="match status" value="1"/>
</dbReference>
<dbReference type="PROSITE" id="PS01211">
    <property type="entry name" value="UPF0001"/>
    <property type="match status" value="1"/>
</dbReference>
<comment type="function">
    <text evidence="2">Pyridoxal 5'-phosphate (PLP)-binding protein, which may be involved in intracellular homeostatic regulation of pyridoxal 5'-phosphate (PLP), the active form of vitamin B6.</text>
</comment>
<dbReference type="GO" id="GO:0030170">
    <property type="term" value="F:pyridoxal phosphate binding"/>
    <property type="evidence" value="ECO:0007669"/>
    <property type="project" value="UniProtKB-UniRule"/>
</dbReference>
<dbReference type="Gene3D" id="3.20.20.10">
    <property type="entry name" value="Alanine racemase"/>
    <property type="match status" value="1"/>
</dbReference>
<dbReference type="SUPFAM" id="SSF51419">
    <property type="entry name" value="PLP-binding barrel"/>
    <property type="match status" value="1"/>
</dbReference>
<dbReference type="Proteomes" id="UP001212152">
    <property type="component" value="Unassembled WGS sequence"/>
</dbReference>
<dbReference type="FunFam" id="3.20.20.10:FF:000018">
    <property type="entry name" value="Pyridoxal phosphate homeostasis protein"/>
    <property type="match status" value="1"/>
</dbReference>
<evidence type="ECO:0000313" key="6">
    <source>
        <dbReference type="EMBL" id="KAJ3168406.1"/>
    </source>
</evidence>
<evidence type="ECO:0000256" key="1">
    <source>
        <dbReference type="ARBA" id="ARBA00022898"/>
    </source>
</evidence>
<protein>
    <recommendedName>
        <fullName evidence="2">Pyridoxal phosphate homeostasis protein</fullName>
        <shortName evidence="2">PLP homeostasis protein</shortName>
    </recommendedName>
</protein>
<name>A0AAD5TCM2_9FUNG</name>
<comment type="similarity">
    <text evidence="2 4">Belongs to the pyridoxal phosphate-binding protein YggS/PROSC family.</text>
</comment>